<dbReference type="EMBL" id="CACVKT020007641">
    <property type="protein sequence ID" value="CAC5409295.1"/>
    <property type="molecule type" value="Genomic_DNA"/>
</dbReference>
<dbReference type="AlphaFoldDB" id="A0A6J8DMY1"/>
<dbReference type="Proteomes" id="UP000507470">
    <property type="component" value="Unassembled WGS sequence"/>
</dbReference>
<evidence type="ECO:0000313" key="10">
    <source>
        <dbReference type="EMBL" id="CAC5409295.1"/>
    </source>
</evidence>
<keyword evidence="11" id="KW-1185">Reference proteome</keyword>
<dbReference type="GO" id="GO:0046872">
    <property type="term" value="F:metal ion binding"/>
    <property type="evidence" value="ECO:0007669"/>
    <property type="project" value="UniProtKB-KW"/>
</dbReference>
<evidence type="ECO:0000313" key="11">
    <source>
        <dbReference type="Proteomes" id="UP000507470"/>
    </source>
</evidence>
<dbReference type="Pfam" id="PF01421">
    <property type="entry name" value="Reprolysin"/>
    <property type="match status" value="1"/>
</dbReference>
<evidence type="ECO:0000256" key="6">
    <source>
        <dbReference type="ARBA" id="ARBA00023157"/>
    </source>
</evidence>
<evidence type="ECO:0000259" key="9">
    <source>
        <dbReference type="PROSITE" id="PS50215"/>
    </source>
</evidence>
<feature type="binding site" evidence="8">
    <location>
        <position position="324"/>
    </location>
    <ligand>
        <name>Zn(2+)</name>
        <dbReference type="ChEBI" id="CHEBI:29105"/>
        <note>catalytic</note>
    </ligand>
</feature>
<evidence type="ECO:0000256" key="2">
    <source>
        <dbReference type="ARBA" id="ARBA00022723"/>
    </source>
</evidence>
<evidence type="ECO:0000256" key="3">
    <source>
        <dbReference type="ARBA" id="ARBA00022801"/>
    </source>
</evidence>
<reference evidence="10 11" key="1">
    <citation type="submission" date="2020-06" db="EMBL/GenBank/DDBJ databases">
        <authorList>
            <person name="Li R."/>
            <person name="Bekaert M."/>
        </authorList>
    </citation>
    <scope>NUCLEOTIDE SEQUENCE [LARGE SCALE GENOMIC DNA]</scope>
    <source>
        <strain evidence="11">wild</strain>
    </source>
</reference>
<dbReference type="OrthoDB" id="6097485at2759"/>
<keyword evidence="7" id="KW-0325">Glycoprotein</keyword>
<keyword evidence="2 8" id="KW-0479">Metal-binding</keyword>
<name>A0A6J8DMY1_MYTCO</name>
<dbReference type="GO" id="GO:0004222">
    <property type="term" value="F:metalloendopeptidase activity"/>
    <property type="evidence" value="ECO:0007669"/>
    <property type="project" value="InterPro"/>
</dbReference>
<dbReference type="InterPro" id="IPR024079">
    <property type="entry name" value="MetalloPept_cat_dom_sf"/>
</dbReference>
<dbReference type="Gene3D" id="3.40.1620.60">
    <property type="match status" value="1"/>
</dbReference>
<evidence type="ECO:0000256" key="5">
    <source>
        <dbReference type="ARBA" id="ARBA00023049"/>
    </source>
</evidence>
<feature type="domain" description="Peptidase M12B" evidence="9">
    <location>
        <begin position="188"/>
        <end position="382"/>
    </location>
</feature>
<feature type="active site" evidence="8">
    <location>
        <position position="325"/>
    </location>
</feature>
<evidence type="ECO:0000256" key="1">
    <source>
        <dbReference type="ARBA" id="ARBA00022670"/>
    </source>
</evidence>
<keyword evidence="3" id="KW-0378">Hydrolase</keyword>
<sequence length="618" mass="69428">MVRPVENFLKIQKDTPLEYQETTEVEVDVSTGKNGKTTGDLDYPSSYGMKLTALNTTLELNFQRNDKFDLESVPVMGLKNSKLKQMKSQNQGQYAFYQDIKKSAVLMFQTDQESGNSMIGVFQEGSDKYIMQSVDTKNEEIAVSRNRTFEIYKQAKEEIIDGIIDNHQSQTFLNKKSTKRRKRATDEHNVELLFVTDFSIFNYWKLKSTKTTDDEKEEDAIEAVKQYYSFLLNGTIGDSSWTETIVDSYGQVNSETTLSNFYTWINTSPGLPSHDHAMLMTKYSLIYSIYTAWGIAYKSTMCKTKSQSVVRDIFAFDRIGTAAHEVAHSLGAEHDGTENDCLSETHNVMGVGRSPKTNITLSTNSWKFSSCSTKYFTEYIDSLESDGDNCLKTFGPDYNETALNQYNNILPGQFYDVDEQCINIMGSGSALCRGLYAGNFSQICNVMSCLNPNDPRFCNRFVPGDGTPCGDGKWCIRGICTTNEQAPKVDNDTCLFGDLPVPVYYDETWNCSEVVERYPYRCLNHSWVQNSCCQMCESIMNTVTSTPESSTTVLTTLSPTTTTLKSTSETTFSSTTTPLKSTSETTFSSTTARTTTTITMMTATTKELEDNLGKIVFV</sequence>
<dbReference type="PANTHER" id="PTHR11905">
    <property type="entry name" value="ADAM A DISINTEGRIN AND METALLOPROTEASE DOMAIN"/>
    <property type="match status" value="1"/>
</dbReference>
<dbReference type="PROSITE" id="PS50215">
    <property type="entry name" value="ADAM_MEPRO"/>
    <property type="match status" value="1"/>
</dbReference>
<organism evidence="10 11">
    <name type="scientific">Mytilus coruscus</name>
    <name type="common">Sea mussel</name>
    <dbReference type="NCBI Taxonomy" id="42192"/>
    <lineage>
        <taxon>Eukaryota</taxon>
        <taxon>Metazoa</taxon>
        <taxon>Spiralia</taxon>
        <taxon>Lophotrochozoa</taxon>
        <taxon>Mollusca</taxon>
        <taxon>Bivalvia</taxon>
        <taxon>Autobranchia</taxon>
        <taxon>Pteriomorphia</taxon>
        <taxon>Mytilida</taxon>
        <taxon>Mytiloidea</taxon>
        <taxon>Mytilidae</taxon>
        <taxon>Mytilinae</taxon>
        <taxon>Mytilus</taxon>
    </lineage>
</organism>
<protein>
    <recommendedName>
        <fullName evidence="9">Peptidase M12B domain-containing protein</fullName>
    </recommendedName>
</protein>
<feature type="binding site" evidence="8">
    <location>
        <position position="328"/>
    </location>
    <ligand>
        <name>Zn(2+)</name>
        <dbReference type="ChEBI" id="CHEBI:29105"/>
        <note>catalytic</note>
    </ligand>
</feature>
<keyword evidence="5" id="KW-0482">Metalloprotease</keyword>
<proteinExistence type="predicted"/>
<dbReference type="InterPro" id="IPR041645">
    <property type="entry name" value="ADAMTS_CR_2"/>
</dbReference>
<dbReference type="GO" id="GO:0006509">
    <property type="term" value="P:membrane protein ectodomain proteolysis"/>
    <property type="evidence" value="ECO:0007669"/>
    <property type="project" value="TreeGrafter"/>
</dbReference>
<accession>A0A6J8DMY1</accession>
<comment type="caution">
    <text evidence="8">Lacks conserved residue(s) required for the propagation of feature annotation.</text>
</comment>
<evidence type="ECO:0000256" key="8">
    <source>
        <dbReference type="PROSITE-ProRule" id="PRU00276"/>
    </source>
</evidence>
<keyword evidence="1" id="KW-0645">Protease</keyword>
<keyword evidence="6" id="KW-1015">Disulfide bond</keyword>
<feature type="binding site" evidence="8">
    <location>
        <position position="334"/>
    </location>
    <ligand>
        <name>Zn(2+)</name>
        <dbReference type="ChEBI" id="CHEBI:29105"/>
        <note>catalytic</note>
    </ligand>
</feature>
<evidence type="ECO:0000256" key="4">
    <source>
        <dbReference type="ARBA" id="ARBA00022833"/>
    </source>
</evidence>
<dbReference type="Gene3D" id="3.40.390.10">
    <property type="entry name" value="Collagenase (Catalytic Domain)"/>
    <property type="match status" value="1"/>
</dbReference>
<keyword evidence="4 8" id="KW-0862">Zinc</keyword>
<dbReference type="InterPro" id="IPR001590">
    <property type="entry name" value="Peptidase_M12B"/>
</dbReference>
<evidence type="ECO:0000256" key="7">
    <source>
        <dbReference type="ARBA" id="ARBA00023180"/>
    </source>
</evidence>
<dbReference type="Pfam" id="PF17771">
    <property type="entry name" value="ADAMTS_CR_2"/>
    <property type="match status" value="1"/>
</dbReference>
<gene>
    <name evidence="10" type="ORF">MCOR_42601</name>
</gene>
<dbReference type="PANTHER" id="PTHR11905:SF159">
    <property type="entry name" value="ADAM METALLOPROTEASE"/>
    <property type="match status" value="1"/>
</dbReference>
<dbReference type="SUPFAM" id="SSF55486">
    <property type="entry name" value="Metalloproteases ('zincins'), catalytic domain"/>
    <property type="match status" value="1"/>
</dbReference>